<gene>
    <name evidence="8" type="ORF">RGQ29_004345</name>
</gene>
<evidence type="ECO:0000256" key="5">
    <source>
        <dbReference type="ARBA" id="ARBA00023242"/>
    </source>
</evidence>
<evidence type="ECO:0000313" key="9">
    <source>
        <dbReference type="Proteomes" id="UP001324115"/>
    </source>
</evidence>
<evidence type="ECO:0000256" key="3">
    <source>
        <dbReference type="ARBA" id="ARBA00023125"/>
    </source>
</evidence>
<keyword evidence="4" id="KW-0804">Transcription</keyword>
<dbReference type="CDD" id="cd10017">
    <property type="entry name" value="B3_DNA"/>
    <property type="match status" value="2"/>
</dbReference>
<dbReference type="Proteomes" id="UP001324115">
    <property type="component" value="Unassembled WGS sequence"/>
</dbReference>
<feature type="region of interest" description="Disordered" evidence="6">
    <location>
        <begin position="133"/>
        <end position="201"/>
    </location>
</feature>
<name>A0AAN7IFB4_QUERU</name>
<dbReference type="GO" id="GO:0005634">
    <property type="term" value="C:nucleus"/>
    <property type="evidence" value="ECO:0007669"/>
    <property type="project" value="UniProtKB-SubCell"/>
</dbReference>
<dbReference type="InterPro" id="IPR015300">
    <property type="entry name" value="DNA-bd_pseudobarrel_sf"/>
</dbReference>
<evidence type="ECO:0000256" key="1">
    <source>
        <dbReference type="ARBA" id="ARBA00004123"/>
    </source>
</evidence>
<reference evidence="8 9" key="1">
    <citation type="journal article" date="2023" name="G3 (Bethesda)">
        <title>A haplotype-resolved chromosome-scale genome for Quercus rubra L. provides insights into the genetics of adaptive traits for red oak species.</title>
        <authorList>
            <person name="Kapoor B."/>
            <person name="Jenkins J."/>
            <person name="Schmutz J."/>
            <person name="Zhebentyayeva T."/>
            <person name="Kuelheim C."/>
            <person name="Coggeshall M."/>
            <person name="Heim C."/>
            <person name="Lasky J.R."/>
            <person name="Leites L."/>
            <person name="Islam-Faridi N."/>
            <person name="Romero-Severson J."/>
            <person name="DeLeo V.L."/>
            <person name="Lucas S.M."/>
            <person name="Lazic D."/>
            <person name="Gailing O."/>
            <person name="Carlson J."/>
            <person name="Staton M."/>
        </authorList>
    </citation>
    <scope>NUCLEOTIDE SEQUENCE [LARGE SCALE GENOMIC DNA]</scope>
    <source>
        <strain evidence="8">Pseudo-F2</strain>
    </source>
</reference>
<dbReference type="InterPro" id="IPR050655">
    <property type="entry name" value="Plant_B3_domain"/>
</dbReference>
<evidence type="ECO:0000256" key="2">
    <source>
        <dbReference type="ARBA" id="ARBA00023015"/>
    </source>
</evidence>
<dbReference type="EMBL" id="JAXUIC010000010">
    <property type="protein sequence ID" value="KAK4568884.1"/>
    <property type="molecule type" value="Genomic_DNA"/>
</dbReference>
<dbReference type="PANTHER" id="PTHR31920">
    <property type="entry name" value="B3 DOMAIN-CONTAINING"/>
    <property type="match status" value="1"/>
</dbReference>
<dbReference type="SMART" id="SM01019">
    <property type="entry name" value="B3"/>
    <property type="match status" value="2"/>
</dbReference>
<dbReference type="SUPFAM" id="SSF101936">
    <property type="entry name" value="DNA-binding pseudobarrel domain"/>
    <property type="match status" value="2"/>
</dbReference>
<feature type="compositionally biased region" description="Polar residues" evidence="6">
    <location>
        <begin position="141"/>
        <end position="153"/>
    </location>
</feature>
<dbReference type="PROSITE" id="PS50863">
    <property type="entry name" value="B3"/>
    <property type="match status" value="2"/>
</dbReference>
<evidence type="ECO:0000256" key="6">
    <source>
        <dbReference type="SAM" id="MobiDB-lite"/>
    </source>
</evidence>
<sequence>MGGKVEACVECTRKCLLIHKKKKNSSPVVTSFFKVMIGDQFSKVLFLPPKFAATISALVNQKTFLEDSSGRQWKVTISIVDGSLAFQRGWSSFSLDHGLEIGDFLVFNYMGSHFVVNVYNKTGCEKLLFPENSSPKKRARTNCNPTAKPSQWHTNDEDSMNKQGSSTSAVSMSGAEISQSQHTMEVPENPSNHEDIIQRPKPTSTAEYCEETYYMIDRDVGDRQDDRSSMLDLSKFEMKNINSVADVTKKSAAKDVRSSTSQMFLTETCLFDKDPVTSGTVSKVGSIDASEIERSHFFEKLEKKPSLPNKIFCNDNTSGHLFTTSAVTLDKNKEKISDIINTKCQIAGESGDKVSRSLTLKNQVFMSSKEHALLNDIDSCRSAAQKFIVMSESFGVPNNFERRNCQTGELIKNLKKEAVEITPDLRSHKERGGQEIYGKESKVIKEELIQRADTMVQDNDIGLRTVKAEPVDSIGISSPNTASISGLVATDNNSFLELSTCLPYSSKGRVRMDRKVVYLRDSDMKLWPVLYHERPSLKLLASGWESFSEANKIQAGDECVFSLESEGIYGVQIIRK</sequence>
<evidence type="ECO:0000256" key="4">
    <source>
        <dbReference type="ARBA" id="ARBA00023163"/>
    </source>
</evidence>
<comment type="subcellular location">
    <subcellularLocation>
        <location evidence="1">Nucleus</location>
    </subcellularLocation>
</comment>
<keyword evidence="3" id="KW-0238">DNA-binding</keyword>
<dbReference type="GO" id="GO:0003677">
    <property type="term" value="F:DNA binding"/>
    <property type="evidence" value="ECO:0007669"/>
    <property type="project" value="UniProtKB-KW"/>
</dbReference>
<feature type="domain" description="TF-B3" evidence="7">
    <location>
        <begin position="517"/>
        <end position="576"/>
    </location>
</feature>
<dbReference type="AlphaFoldDB" id="A0AAN7IFB4"/>
<keyword evidence="9" id="KW-1185">Reference proteome</keyword>
<keyword evidence="2" id="KW-0805">Transcription regulation</keyword>
<dbReference type="PANTHER" id="PTHR31920:SF145">
    <property type="entry name" value="B3 DOMAIN-CONTAINING PROTEIN REM20-LIKE ISOFORM X1"/>
    <property type="match status" value="1"/>
</dbReference>
<keyword evidence="5" id="KW-0539">Nucleus</keyword>
<evidence type="ECO:0000259" key="7">
    <source>
        <dbReference type="PROSITE" id="PS50863"/>
    </source>
</evidence>
<proteinExistence type="predicted"/>
<protein>
    <recommendedName>
        <fullName evidence="7">TF-B3 domain-containing protein</fullName>
    </recommendedName>
</protein>
<accession>A0AAN7IFB4</accession>
<dbReference type="Pfam" id="PF02362">
    <property type="entry name" value="B3"/>
    <property type="match status" value="2"/>
</dbReference>
<feature type="domain" description="TF-B3" evidence="7">
    <location>
        <begin position="30"/>
        <end position="122"/>
    </location>
</feature>
<organism evidence="8 9">
    <name type="scientific">Quercus rubra</name>
    <name type="common">Northern red oak</name>
    <name type="synonym">Quercus borealis</name>
    <dbReference type="NCBI Taxonomy" id="3512"/>
    <lineage>
        <taxon>Eukaryota</taxon>
        <taxon>Viridiplantae</taxon>
        <taxon>Streptophyta</taxon>
        <taxon>Embryophyta</taxon>
        <taxon>Tracheophyta</taxon>
        <taxon>Spermatophyta</taxon>
        <taxon>Magnoliopsida</taxon>
        <taxon>eudicotyledons</taxon>
        <taxon>Gunneridae</taxon>
        <taxon>Pentapetalae</taxon>
        <taxon>rosids</taxon>
        <taxon>fabids</taxon>
        <taxon>Fagales</taxon>
        <taxon>Fagaceae</taxon>
        <taxon>Quercus</taxon>
    </lineage>
</organism>
<dbReference type="Gene3D" id="2.40.330.10">
    <property type="entry name" value="DNA-binding pseudobarrel domain"/>
    <property type="match status" value="2"/>
</dbReference>
<dbReference type="InterPro" id="IPR003340">
    <property type="entry name" value="B3_DNA-bd"/>
</dbReference>
<feature type="compositionally biased region" description="Polar residues" evidence="6">
    <location>
        <begin position="161"/>
        <end position="183"/>
    </location>
</feature>
<comment type="caution">
    <text evidence="8">The sequence shown here is derived from an EMBL/GenBank/DDBJ whole genome shotgun (WGS) entry which is preliminary data.</text>
</comment>
<evidence type="ECO:0000313" key="8">
    <source>
        <dbReference type="EMBL" id="KAK4568884.1"/>
    </source>
</evidence>